<comment type="caution">
    <text evidence="3">The sequence shown here is derived from an EMBL/GenBank/DDBJ whole genome shotgun (WGS) entry which is preliminary data.</text>
</comment>
<keyword evidence="4" id="KW-1185">Reference proteome</keyword>
<dbReference type="EMBL" id="JACOQH010000016">
    <property type="protein sequence ID" value="MBC5754965.1"/>
    <property type="molecule type" value="Genomic_DNA"/>
</dbReference>
<accession>A0ABR7IDE8</accession>
<sequence>MDFNPQTGHEQAGRRPALVVSNDILNHHTSMAMVCPITNTDNKHPLHVPLDDRTRTTGVILCEQVKSLDVRKRNAVTAEKAPTDIVDEARSMIKSFLE</sequence>
<protein>
    <submittedName>
        <fullName evidence="3">Type II toxin-antitoxin system PemK/MazF family toxin</fullName>
    </submittedName>
</protein>
<organism evidence="3 4">
    <name type="scientific">Roseburia yibonii</name>
    <dbReference type="NCBI Taxonomy" id="2763063"/>
    <lineage>
        <taxon>Bacteria</taxon>
        <taxon>Bacillati</taxon>
        <taxon>Bacillota</taxon>
        <taxon>Clostridia</taxon>
        <taxon>Lachnospirales</taxon>
        <taxon>Lachnospiraceae</taxon>
        <taxon>Roseburia</taxon>
    </lineage>
</organism>
<name>A0ABR7IDE8_9FIRM</name>
<dbReference type="SUPFAM" id="SSF50118">
    <property type="entry name" value="Cell growth inhibitor/plasmid maintenance toxic component"/>
    <property type="match status" value="1"/>
</dbReference>
<dbReference type="Pfam" id="PF02452">
    <property type="entry name" value="PemK_toxin"/>
    <property type="match status" value="1"/>
</dbReference>
<evidence type="ECO:0000313" key="3">
    <source>
        <dbReference type="EMBL" id="MBC5754965.1"/>
    </source>
</evidence>
<evidence type="ECO:0000256" key="2">
    <source>
        <dbReference type="ARBA" id="ARBA00022649"/>
    </source>
</evidence>
<gene>
    <name evidence="3" type="ORF">H8Z76_13330</name>
</gene>
<dbReference type="Proteomes" id="UP000621540">
    <property type="component" value="Unassembled WGS sequence"/>
</dbReference>
<evidence type="ECO:0000256" key="1">
    <source>
        <dbReference type="ARBA" id="ARBA00007521"/>
    </source>
</evidence>
<evidence type="ECO:0000313" key="4">
    <source>
        <dbReference type="Proteomes" id="UP000621540"/>
    </source>
</evidence>
<dbReference type="InterPro" id="IPR011067">
    <property type="entry name" value="Plasmid_toxin/cell-grow_inhib"/>
</dbReference>
<keyword evidence="2" id="KW-1277">Toxin-antitoxin system</keyword>
<dbReference type="PANTHER" id="PTHR33988">
    <property type="entry name" value="ENDORIBONUCLEASE MAZF-RELATED"/>
    <property type="match status" value="1"/>
</dbReference>
<dbReference type="PANTHER" id="PTHR33988:SF3">
    <property type="entry name" value="ENDORIBONUCLEASE TOXIN CHPB-RELATED"/>
    <property type="match status" value="1"/>
</dbReference>
<dbReference type="InterPro" id="IPR003477">
    <property type="entry name" value="PemK-like"/>
</dbReference>
<proteinExistence type="inferred from homology"/>
<comment type="similarity">
    <text evidence="1">Belongs to the PemK/MazF family.</text>
</comment>
<reference evidence="3 4" key="1">
    <citation type="submission" date="2020-08" db="EMBL/GenBank/DDBJ databases">
        <title>Genome public.</title>
        <authorList>
            <person name="Liu C."/>
            <person name="Sun Q."/>
        </authorList>
    </citation>
    <scope>NUCLEOTIDE SEQUENCE [LARGE SCALE GENOMIC DNA]</scope>
    <source>
        <strain evidence="3 4">BX0805</strain>
    </source>
</reference>
<dbReference type="Gene3D" id="2.30.30.110">
    <property type="match status" value="1"/>
</dbReference>